<dbReference type="Pfam" id="PF02627">
    <property type="entry name" value="CMD"/>
    <property type="match status" value="1"/>
</dbReference>
<dbReference type="PANTHER" id="PTHR34846">
    <property type="entry name" value="4-CARBOXYMUCONOLACTONE DECARBOXYLASE FAMILY PROTEIN (AFU_ORTHOLOGUE AFUA_6G11590)"/>
    <property type="match status" value="1"/>
</dbReference>
<evidence type="ECO:0000259" key="2">
    <source>
        <dbReference type="Pfam" id="PF02627"/>
    </source>
</evidence>
<accession>A0ABV1W8D8</accession>
<feature type="domain" description="Carboxymuconolactone decarboxylase-like" evidence="2">
    <location>
        <begin position="34"/>
        <end position="115"/>
    </location>
</feature>
<dbReference type="InterPro" id="IPR004675">
    <property type="entry name" value="AhpD_core"/>
</dbReference>
<organism evidence="3 4">
    <name type="scientific">Streptomyces carpinensis</name>
    <dbReference type="NCBI Taxonomy" id="66369"/>
    <lineage>
        <taxon>Bacteria</taxon>
        <taxon>Bacillati</taxon>
        <taxon>Actinomycetota</taxon>
        <taxon>Actinomycetes</taxon>
        <taxon>Kitasatosporales</taxon>
        <taxon>Streptomycetaceae</taxon>
        <taxon>Streptomyces</taxon>
    </lineage>
</organism>
<dbReference type="Proteomes" id="UP001458415">
    <property type="component" value="Unassembled WGS sequence"/>
</dbReference>
<dbReference type="RefSeq" id="WP_086730701.1">
    <property type="nucleotide sequence ID" value="NZ_MUBM01000439.1"/>
</dbReference>
<evidence type="ECO:0000313" key="3">
    <source>
        <dbReference type="EMBL" id="MER6980457.1"/>
    </source>
</evidence>
<reference evidence="3 4" key="1">
    <citation type="submission" date="2024-06" db="EMBL/GenBank/DDBJ databases">
        <title>The Natural Products Discovery Center: Release of the First 8490 Sequenced Strains for Exploring Actinobacteria Biosynthetic Diversity.</title>
        <authorList>
            <person name="Kalkreuter E."/>
            <person name="Kautsar S.A."/>
            <person name="Yang D."/>
            <person name="Bader C.D."/>
            <person name="Teijaro C.N."/>
            <person name="Fluegel L."/>
            <person name="Davis C.M."/>
            <person name="Simpson J.R."/>
            <person name="Lauterbach L."/>
            <person name="Steele A.D."/>
            <person name="Gui C."/>
            <person name="Meng S."/>
            <person name="Li G."/>
            <person name="Viehrig K."/>
            <person name="Ye F."/>
            <person name="Su P."/>
            <person name="Kiefer A.F."/>
            <person name="Nichols A."/>
            <person name="Cepeda A.J."/>
            <person name="Yan W."/>
            <person name="Fan B."/>
            <person name="Jiang Y."/>
            <person name="Adhikari A."/>
            <person name="Zheng C.-J."/>
            <person name="Schuster L."/>
            <person name="Cowan T.M."/>
            <person name="Smanski M.J."/>
            <person name="Chevrette M.G."/>
            <person name="De Carvalho L.P.S."/>
            <person name="Shen B."/>
        </authorList>
    </citation>
    <scope>NUCLEOTIDE SEQUENCE [LARGE SCALE GENOMIC DNA]</scope>
    <source>
        <strain evidence="3 4">NPDC000634</strain>
    </source>
</reference>
<dbReference type="InterPro" id="IPR029032">
    <property type="entry name" value="AhpD-like"/>
</dbReference>
<comment type="caution">
    <text evidence="3">The sequence shown here is derived from an EMBL/GenBank/DDBJ whole genome shotgun (WGS) entry which is preliminary data.</text>
</comment>
<dbReference type="EMBL" id="JBEPCU010000554">
    <property type="protein sequence ID" value="MER6980457.1"/>
    <property type="molecule type" value="Genomic_DNA"/>
</dbReference>
<evidence type="ECO:0000313" key="4">
    <source>
        <dbReference type="Proteomes" id="UP001458415"/>
    </source>
</evidence>
<dbReference type="Gene3D" id="1.20.1290.10">
    <property type="entry name" value="AhpD-like"/>
    <property type="match status" value="1"/>
</dbReference>
<sequence>MTTTANNDRKTSTENSPEYAPERSPRLAWAKHAPEVYKAMVRLDAAAREGVDPKVLELVKIRASQINHCALCLDMHTKDALAAGESVERIIQLSAWEESRHFYTEKELAAIELTEAVTVLTDGFVPDEVYEHAARHFDEAELAQLIAAITVINAWNRFGVTCRMAPGHYTPGQYK</sequence>
<proteinExistence type="predicted"/>
<feature type="region of interest" description="Disordered" evidence="1">
    <location>
        <begin position="1"/>
        <end position="25"/>
    </location>
</feature>
<gene>
    <name evidence="3" type="ORF">ABT317_26675</name>
</gene>
<protein>
    <submittedName>
        <fullName evidence="3">Carboxymuconolactone decarboxylase family protein</fullName>
    </submittedName>
</protein>
<dbReference type="NCBIfam" id="TIGR00778">
    <property type="entry name" value="ahpD_dom"/>
    <property type="match status" value="1"/>
</dbReference>
<dbReference type="SUPFAM" id="SSF69118">
    <property type="entry name" value="AhpD-like"/>
    <property type="match status" value="1"/>
</dbReference>
<evidence type="ECO:0000256" key="1">
    <source>
        <dbReference type="SAM" id="MobiDB-lite"/>
    </source>
</evidence>
<name>A0ABV1W8D8_9ACTN</name>
<dbReference type="InterPro" id="IPR003779">
    <property type="entry name" value="CMD-like"/>
</dbReference>
<keyword evidence="4" id="KW-1185">Reference proteome</keyword>
<dbReference type="PANTHER" id="PTHR34846:SF10">
    <property type="entry name" value="CYTOPLASMIC PROTEIN"/>
    <property type="match status" value="1"/>
</dbReference>